<evidence type="ECO:0000313" key="8">
    <source>
        <dbReference type="Proteomes" id="UP000179769"/>
    </source>
</evidence>
<keyword evidence="3" id="KW-0276">Fatty acid metabolism</keyword>
<keyword evidence="4" id="KW-0443">Lipid metabolism</keyword>
<protein>
    <submittedName>
        <fullName evidence="7">Enoyl-CoA hydratase</fullName>
    </submittedName>
</protein>
<reference evidence="8" key="1">
    <citation type="submission" date="2016-07" db="EMBL/GenBank/DDBJ databases">
        <title>Frankia sp. NRRL B-16219 Genome sequencing.</title>
        <authorList>
            <person name="Ghodhbane-Gtari F."/>
            <person name="Swanson E."/>
            <person name="Gueddou A."/>
            <person name="Louati M."/>
            <person name="Nouioui I."/>
            <person name="Hezbri K."/>
            <person name="Abebe-Akele F."/>
            <person name="Simpson S."/>
            <person name="Morris K."/>
            <person name="Thomas K."/>
            <person name="Gtari M."/>
            <person name="Tisa L.S."/>
        </authorList>
    </citation>
    <scope>NUCLEOTIDE SEQUENCE [LARGE SCALE GENOMIC DNA]</scope>
    <source>
        <strain evidence="8">NRRL B-16219</strain>
    </source>
</reference>
<keyword evidence="5" id="KW-0413">Isomerase</keyword>
<evidence type="ECO:0000256" key="1">
    <source>
        <dbReference type="ARBA" id="ARBA00005005"/>
    </source>
</evidence>
<dbReference type="InterPro" id="IPR045002">
    <property type="entry name" value="Ech1-like"/>
</dbReference>
<dbReference type="PANTHER" id="PTHR43149">
    <property type="entry name" value="ENOYL-COA HYDRATASE"/>
    <property type="match status" value="1"/>
</dbReference>
<dbReference type="OrthoDB" id="4608673at2"/>
<evidence type="ECO:0000256" key="3">
    <source>
        <dbReference type="ARBA" id="ARBA00022832"/>
    </source>
</evidence>
<dbReference type="InterPro" id="IPR018376">
    <property type="entry name" value="Enoyl-CoA_hyd/isom_CS"/>
</dbReference>
<dbReference type="NCBIfam" id="NF004794">
    <property type="entry name" value="PRK06142.1"/>
    <property type="match status" value="1"/>
</dbReference>
<keyword evidence="8" id="KW-1185">Reference proteome</keyword>
<dbReference type="Gene3D" id="3.90.226.10">
    <property type="entry name" value="2-enoyl-CoA Hydratase, Chain A, domain 1"/>
    <property type="match status" value="1"/>
</dbReference>
<comment type="similarity">
    <text evidence="2 6">Belongs to the enoyl-CoA hydratase/isomerase family.</text>
</comment>
<dbReference type="GO" id="GO:0006635">
    <property type="term" value="P:fatty acid beta-oxidation"/>
    <property type="evidence" value="ECO:0007669"/>
    <property type="project" value="UniProtKB-UniPathway"/>
</dbReference>
<dbReference type="FunFam" id="1.10.12.10:FF:000004">
    <property type="entry name" value="Delta3,5-delta2,4-dienoyl-CoA isomerase"/>
    <property type="match status" value="1"/>
</dbReference>
<dbReference type="Proteomes" id="UP000179769">
    <property type="component" value="Unassembled WGS sequence"/>
</dbReference>
<comment type="pathway">
    <text evidence="1">Lipid metabolism; fatty acid beta-oxidation.</text>
</comment>
<name>A0A1S1PT10_9ACTN</name>
<dbReference type="InterPro" id="IPR029045">
    <property type="entry name" value="ClpP/crotonase-like_dom_sf"/>
</dbReference>
<evidence type="ECO:0000313" key="7">
    <source>
        <dbReference type="EMBL" id="OHV24381.1"/>
    </source>
</evidence>
<dbReference type="PROSITE" id="PS00166">
    <property type="entry name" value="ENOYL_COA_HYDRATASE"/>
    <property type="match status" value="1"/>
</dbReference>
<comment type="caution">
    <text evidence="7">The sequence shown here is derived from an EMBL/GenBank/DDBJ whole genome shotgun (WGS) entry which is preliminary data.</text>
</comment>
<proteinExistence type="inferred from homology"/>
<gene>
    <name evidence="7" type="ORF">BBK14_05880</name>
</gene>
<evidence type="ECO:0000256" key="6">
    <source>
        <dbReference type="RuleBase" id="RU003707"/>
    </source>
</evidence>
<evidence type="ECO:0000256" key="2">
    <source>
        <dbReference type="ARBA" id="ARBA00005254"/>
    </source>
</evidence>
<sequence>MGSRSFEIDVVDKVAWLVLSRPEELNTLQPDFWRDLPLAVSKIDQDGGVRVLVISSTGRHFTAGLDLNVFGGTELFPDGEPARVNMARRSLILRMQGALTALERVRFPVLAAVQGGCVGGGLDLVTACDMRYATADAFFVVQETKIGITADLGTLQRLPKVIPDGVARELVYTGRRLPADRALAVGLVNEVYPDQEAMLRGVREVAEEIAANSPMAVWGSKEMLLYSRDHPVADALAHTATWQAGALQPVDVTESIQARMEKRVPSYPDLPSTSDT</sequence>
<dbReference type="AlphaFoldDB" id="A0A1S1PT10"/>
<dbReference type="CDD" id="cd06558">
    <property type="entry name" value="crotonase-like"/>
    <property type="match status" value="1"/>
</dbReference>
<dbReference type="EMBL" id="MAXA01000235">
    <property type="protein sequence ID" value="OHV24381.1"/>
    <property type="molecule type" value="Genomic_DNA"/>
</dbReference>
<dbReference type="GO" id="GO:0016853">
    <property type="term" value="F:isomerase activity"/>
    <property type="evidence" value="ECO:0007669"/>
    <property type="project" value="UniProtKB-KW"/>
</dbReference>
<dbReference type="UniPathway" id="UPA00659"/>
<evidence type="ECO:0000256" key="5">
    <source>
        <dbReference type="ARBA" id="ARBA00023235"/>
    </source>
</evidence>
<dbReference type="Gene3D" id="1.10.12.10">
    <property type="entry name" value="Lyase 2-enoyl-coa Hydratase, Chain A, domain 2"/>
    <property type="match status" value="1"/>
</dbReference>
<dbReference type="PANTHER" id="PTHR43149:SF3">
    <property type="entry name" value="DELTA(3,5)-DELTA(2,4)-DIENOYL-COA ISOMERASE, PEROXISOMAL-LIKE"/>
    <property type="match status" value="1"/>
</dbReference>
<dbReference type="SUPFAM" id="SSF52096">
    <property type="entry name" value="ClpP/crotonase"/>
    <property type="match status" value="1"/>
</dbReference>
<organism evidence="7 8">
    <name type="scientific">Parafrankia soli</name>
    <dbReference type="NCBI Taxonomy" id="2599596"/>
    <lineage>
        <taxon>Bacteria</taxon>
        <taxon>Bacillati</taxon>
        <taxon>Actinomycetota</taxon>
        <taxon>Actinomycetes</taxon>
        <taxon>Frankiales</taxon>
        <taxon>Frankiaceae</taxon>
        <taxon>Parafrankia</taxon>
    </lineage>
</organism>
<evidence type="ECO:0000256" key="4">
    <source>
        <dbReference type="ARBA" id="ARBA00023098"/>
    </source>
</evidence>
<accession>A0A1S1PT10</accession>
<dbReference type="Pfam" id="PF00378">
    <property type="entry name" value="ECH_1"/>
    <property type="match status" value="1"/>
</dbReference>
<dbReference type="InterPro" id="IPR001753">
    <property type="entry name" value="Enoyl-CoA_hydra/iso"/>
</dbReference>
<dbReference type="RefSeq" id="WP_071065560.1">
    <property type="nucleotide sequence ID" value="NZ_MAXA01000235.1"/>
</dbReference>
<dbReference type="InterPro" id="IPR014748">
    <property type="entry name" value="Enoyl-CoA_hydra_C"/>
</dbReference>